<evidence type="ECO:0000313" key="6">
    <source>
        <dbReference type="Proteomes" id="UP000264056"/>
    </source>
</evidence>
<gene>
    <name evidence="1" type="ORF">DDV21_010190</name>
    <name evidence="2" type="ORF">DDV22_05310</name>
    <name evidence="3" type="ORF">DDV23_05820</name>
</gene>
<sequence length="131" mass="14502">MKLEYRSKALDYDDSGAAKHTRIVLGNSDGAFYPVFLPPDKIELSNTELTALALEQIYQDNFPARAETEKFTELETIIDKANAKLAEVDDALTAITETATTSQMVLLEIVEQLYTKGVIADDDIELLDSEA</sequence>
<organism evidence="3 5">
    <name type="scientific">Streptococcus chenjunshii</name>
    <dbReference type="NCBI Taxonomy" id="2173853"/>
    <lineage>
        <taxon>Bacteria</taxon>
        <taxon>Bacillati</taxon>
        <taxon>Bacillota</taxon>
        <taxon>Bacilli</taxon>
        <taxon>Lactobacillales</taxon>
        <taxon>Streptococcaceae</taxon>
        <taxon>Streptococcus</taxon>
    </lineage>
</organism>
<evidence type="ECO:0000313" key="5">
    <source>
        <dbReference type="Proteomes" id="UP000262901"/>
    </source>
</evidence>
<dbReference type="AlphaFoldDB" id="A0A372KLR2"/>
<reference evidence="2 6" key="1">
    <citation type="submission" date="2018-08" db="EMBL/GenBank/DDBJ databases">
        <title>Draft genome of Streptococcus sp .nov. Z2.</title>
        <authorList>
            <person name="Tian Z."/>
        </authorList>
    </citation>
    <scope>NUCLEOTIDE SEQUENCE [LARGE SCALE GENOMIC DNA]</scope>
    <source>
        <strain evidence="2 6">Z2</strain>
    </source>
</reference>
<name>A0A372KLR2_9STRE</name>
<dbReference type="EMBL" id="CP031733">
    <property type="protein sequence ID" value="AXQ79420.1"/>
    <property type="molecule type" value="Genomic_DNA"/>
</dbReference>
<dbReference type="Pfam" id="PF07104">
    <property type="entry name" value="DUF1366"/>
    <property type="match status" value="1"/>
</dbReference>
<dbReference type="Proteomes" id="UP000262901">
    <property type="component" value="Unassembled WGS sequence"/>
</dbReference>
<dbReference type="OrthoDB" id="2235976at2"/>
<evidence type="ECO:0000313" key="2">
    <source>
        <dbReference type="EMBL" id="RFU51123.1"/>
    </source>
</evidence>
<proteinExistence type="predicted"/>
<accession>A0A346NEH5</accession>
<dbReference type="Proteomes" id="UP000264056">
    <property type="component" value="Unassembled WGS sequence"/>
</dbReference>
<dbReference type="Proteomes" id="UP000246115">
    <property type="component" value="Chromosome"/>
</dbReference>
<reference evidence="3 5" key="2">
    <citation type="submission" date="2018-08" db="EMBL/GenBank/DDBJ databases">
        <title>Draft genome of Streptococcus sp. nov. Z1.</title>
        <authorList>
            <person name="Tian Z."/>
        </authorList>
    </citation>
    <scope>NUCLEOTIDE SEQUENCE [LARGE SCALE GENOMIC DNA]</scope>
    <source>
        <strain evidence="3">Z1</strain>
        <strain evidence="5">Z1(2018)</strain>
    </source>
</reference>
<evidence type="ECO:0000313" key="1">
    <source>
        <dbReference type="EMBL" id="AXQ79420.1"/>
    </source>
</evidence>
<accession>A0A372KLR2</accession>
<dbReference type="InterPro" id="IPR009796">
    <property type="entry name" value="DUF1366"/>
</dbReference>
<evidence type="ECO:0000313" key="4">
    <source>
        <dbReference type="Proteomes" id="UP000246115"/>
    </source>
</evidence>
<protein>
    <submittedName>
        <fullName evidence="3">DUF1366 domain-containing protein</fullName>
    </submittedName>
</protein>
<dbReference type="EMBL" id="QVQY01000010">
    <property type="protein sequence ID" value="RFU51123.1"/>
    <property type="molecule type" value="Genomic_DNA"/>
</dbReference>
<dbReference type="KEGG" id="schj:DDV21_010190"/>
<keyword evidence="6" id="KW-1185">Reference proteome</keyword>
<dbReference type="RefSeq" id="WP_116878171.1">
    <property type="nucleotide sequence ID" value="NZ_CP031733.1"/>
</dbReference>
<evidence type="ECO:0000313" key="3">
    <source>
        <dbReference type="EMBL" id="RFU53221.1"/>
    </source>
</evidence>
<reference evidence="1" key="4">
    <citation type="journal article" date="2019" name="Int. J. Syst. Evol. Microbiol.">
        <title>Streptococcus chenjunshii sp. nov. isolated from feces of Tibetan antelopes.</title>
        <authorList>
            <person name="Tian Z."/>
            <person name="Lu S."/>
            <person name="Jin D."/>
            <person name="Yang J."/>
            <person name="Pu J."/>
            <person name="Lai X.H."/>
            <person name="Bai X.N."/>
            <person name="Wu X.M."/>
            <person name="Li J."/>
            <person name="Wang S."/>
            <person name="Xu J."/>
        </authorList>
    </citation>
    <scope>NUCLEOTIDE SEQUENCE</scope>
    <source>
        <strain evidence="1">Z15</strain>
    </source>
</reference>
<reference evidence="4" key="3">
    <citation type="submission" date="2018-08" db="EMBL/GenBank/DDBJ databases">
        <title>Streptococcus chenjunshii sp. nov., isolated from stools sample of the Tibetan antelope in the Qinghai-Tibet plateau, China.</title>
        <authorList>
            <person name="Tian Z."/>
        </authorList>
    </citation>
    <scope>NUCLEOTIDE SEQUENCE [LARGE SCALE GENOMIC DNA]</scope>
    <source>
        <strain evidence="4">Z15</strain>
    </source>
</reference>
<dbReference type="EMBL" id="QVQZ01000010">
    <property type="protein sequence ID" value="RFU53221.1"/>
    <property type="molecule type" value="Genomic_DNA"/>
</dbReference>